<protein>
    <submittedName>
        <fullName evidence="2">Organic solvent tolerance protein OstA</fullName>
    </submittedName>
</protein>
<organism evidence="2 3">
    <name type="scientific">Niastella populi</name>
    <dbReference type="NCBI Taxonomy" id="550983"/>
    <lineage>
        <taxon>Bacteria</taxon>
        <taxon>Pseudomonadati</taxon>
        <taxon>Bacteroidota</taxon>
        <taxon>Chitinophagia</taxon>
        <taxon>Chitinophagales</taxon>
        <taxon>Chitinophagaceae</taxon>
        <taxon>Niastella</taxon>
    </lineage>
</organism>
<evidence type="ECO:0000313" key="2">
    <source>
        <dbReference type="EMBL" id="OQP65582.1"/>
    </source>
</evidence>
<name>A0A1V9G4V5_9BACT</name>
<dbReference type="STRING" id="550983.A4R26_14200"/>
<dbReference type="Proteomes" id="UP000192276">
    <property type="component" value="Unassembled WGS sequence"/>
</dbReference>
<dbReference type="InterPro" id="IPR045659">
    <property type="entry name" value="LptD_2"/>
</dbReference>
<dbReference type="Pfam" id="PF19838">
    <property type="entry name" value="LptD_2"/>
    <property type="match status" value="1"/>
</dbReference>
<dbReference type="OrthoDB" id="9802320at2"/>
<comment type="caution">
    <text evidence="2">The sequence shown here is derived from an EMBL/GenBank/DDBJ whole genome shotgun (WGS) entry which is preliminary data.</text>
</comment>
<accession>A0A1V9G4V5</accession>
<keyword evidence="3" id="KW-1185">Reference proteome</keyword>
<sequence length="918" mass="103592">MMNGRKNNLKDGSALILSVWLLLLTSDIWANYLNLPYFDNSLTRIVQDTTKPVPRFRGTSDTIPKKPDSLLRRSDTIPRITDTIPGKDTVINKIDTVNVPVSSDTLDAPVSYKASDSMVLNVPEKKITLYSKGNIKYKDMDLSADSIELDQGTELVTATYRKDTAGNIIGRPVMVQADSKISSDVMKYNFKTQKGLTQGSITQQGEMLVIGEKVKKINETDYYAYRSQFTTCNLDTPHFAFRANKMKMVSQKLAISGPIHPEFEGVPVPIYIPFGFFPLSQGRHSGLLPPQFSQSEQFGLGLEGLGYYKVINEYFDITMRTNLYSYGGYSLFLTPTYRKRYRYNGQMNLSYQSSRVLSSTAKQEFNTTKTYSVNWNHTVDSRARPGTSFSANVNVASTKYNQFILNNPQANFNNTLNSSIAYSKTWGTKYNLTATANHSQNNQLGVINLNLPNLAFTVSTLYPFQPKEFAGTQKWYHKLGIGLNSTLANQVSFYEQDFSLAKILDTMQWGAQHAIPIQLSLPQLGPFQISPGISYQEKWYSQRLTRTWNPGENKLDTSVSKGLYRAGDVSFSVGVNTAMYGMFAGFGKNSPIAAVRHTVRPTVSFSYKPDLGAKHFYDQTIDSFGRKQRFSYFEGSIYGPPSEGVFGGLSFGIDNNIEAKVRSKKDTADGGLKKIRLIDGFGFTSSYNFVADSFKLSPFSLYVRSTLFEKINITAGATLDPYKTDSMGYRTKEYMWKGEKFSLSRVGRITNGNIAISTSFQSQAKDKKAAQQREEAMRQEGMLTPEEQQAQLSFARANPAEFADFNVPWSLSLSYSMNFSRQFKSDFSGWETISYSNVAFNGDFNLTPKWKIGMSGNYDIKTSAIQYYTMYISREMHCWQLSVNVSPVGRNRYFNFTISPKSGILRDLKLNRTRYFYQ</sequence>
<evidence type="ECO:0000313" key="3">
    <source>
        <dbReference type="Proteomes" id="UP000192276"/>
    </source>
</evidence>
<proteinExistence type="predicted"/>
<dbReference type="GO" id="GO:1990351">
    <property type="term" value="C:transporter complex"/>
    <property type="evidence" value="ECO:0007669"/>
    <property type="project" value="TreeGrafter"/>
</dbReference>
<gene>
    <name evidence="2" type="ORF">A4R26_14200</name>
</gene>
<feature type="domain" description="LPS-assembly protein LptD central" evidence="1">
    <location>
        <begin position="255"/>
        <end position="722"/>
    </location>
</feature>
<dbReference type="GO" id="GO:0009279">
    <property type="term" value="C:cell outer membrane"/>
    <property type="evidence" value="ECO:0007669"/>
    <property type="project" value="TreeGrafter"/>
</dbReference>
<dbReference type="InterPro" id="IPR050218">
    <property type="entry name" value="LptD"/>
</dbReference>
<reference evidence="3" key="1">
    <citation type="submission" date="2016-04" db="EMBL/GenBank/DDBJ databases">
        <authorList>
            <person name="Chen L."/>
            <person name="Zhuang W."/>
            <person name="Wang G."/>
        </authorList>
    </citation>
    <scope>NUCLEOTIDE SEQUENCE [LARGE SCALE GENOMIC DNA]</scope>
    <source>
        <strain evidence="3">208</strain>
    </source>
</reference>
<dbReference type="PANTHER" id="PTHR30189">
    <property type="entry name" value="LPS-ASSEMBLY PROTEIN"/>
    <property type="match status" value="1"/>
</dbReference>
<dbReference type="AlphaFoldDB" id="A0A1V9G4V5"/>
<dbReference type="PANTHER" id="PTHR30189:SF1">
    <property type="entry name" value="LPS-ASSEMBLY PROTEIN LPTD"/>
    <property type="match status" value="1"/>
</dbReference>
<evidence type="ECO:0000259" key="1">
    <source>
        <dbReference type="Pfam" id="PF19838"/>
    </source>
</evidence>
<dbReference type="EMBL" id="LWBP01000067">
    <property type="protein sequence ID" value="OQP65582.1"/>
    <property type="molecule type" value="Genomic_DNA"/>
</dbReference>